<feature type="region of interest" description="Disordered" evidence="2">
    <location>
        <begin position="101"/>
        <end position="140"/>
    </location>
</feature>
<reference evidence="4" key="1">
    <citation type="submission" date="2020-06" db="EMBL/GenBank/DDBJ databases">
        <title>Draft genome of Bugula neritina, a colonial animal packing powerful symbionts and potential medicines.</title>
        <authorList>
            <person name="Rayko M."/>
        </authorList>
    </citation>
    <scope>NUCLEOTIDE SEQUENCE [LARGE SCALE GENOMIC DNA]</scope>
    <source>
        <strain evidence="4">Kwan_BN1</strain>
    </source>
</reference>
<evidence type="ECO:0000313" key="5">
    <source>
        <dbReference type="Proteomes" id="UP000593567"/>
    </source>
</evidence>
<evidence type="ECO:0000256" key="1">
    <source>
        <dbReference type="PROSITE-ProRule" id="PRU00042"/>
    </source>
</evidence>
<dbReference type="EMBL" id="VXIV02003195">
    <property type="protein sequence ID" value="KAF6020056.1"/>
    <property type="molecule type" value="Genomic_DNA"/>
</dbReference>
<protein>
    <recommendedName>
        <fullName evidence="3">C2H2-type domain-containing protein</fullName>
    </recommendedName>
</protein>
<dbReference type="SUPFAM" id="SSF57667">
    <property type="entry name" value="beta-beta-alpha zinc fingers"/>
    <property type="match status" value="1"/>
</dbReference>
<dbReference type="AlphaFoldDB" id="A0A7J7J2V7"/>
<dbReference type="OrthoDB" id="6077919at2759"/>
<feature type="compositionally biased region" description="Polar residues" evidence="2">
    <location>
        <begin position="101"/>
        <end position="122"/>
    </location>
</feature>
<dbReference type="GO" id="GO:0008270">
    <property type="term" value="F:zinc ion binding"/>
    <property type="evidence" value="ECO:0007669"/>
    <property type="project" value="UniProtKB-KW"/>
</dbReference>
<organism evidence="4 5">
    <name type="scientific">Bugula neritina</name>
    <name type="common">Brown bryozoan</name>
    <name type="synonym">Sertularia neritina</name>
    <dbReference type="NCBI Taxonomy" id="10212"/>
    <lineage>
        <taxon>Eukaryota</taxon>
        <taxon>Metazoa</taxon>
        <taxon>Spiralia</taxon>
        <taxon>Lophotrochozoa</taxon>
        <taxon>Bryozoa</taxon>
        <taxon>Gymnolaemata</taxon>
        <taxon>Cheilostomatida</taxon>
        <taxon>Flustrina</taxon>
        <taxon>Buguloidea</taxon>
        <taxon>Bugulidae</taxon>
        <taxon>Bugula</taxon>
    </lineage>
</organism>
<evidence type="ECO:0000313" key="4">
    <source>
        <dbReference type="EMBL" id="KAF6020056.1"/>
    </source>
</evidence>
<proteinExistence type="predicted"/>
<comment type="caution">
    <text evidence="4">The sequence shown here is derived from an EMBL/GenBank/DDBJ whole genome shotgun (WGS) entry which is preliminary data.</text>
</comment>
<sequence length="194" mass="22368">MPKAFLVTNRRYGIENGGKNSSNDCTKDLNRKKTQRRGNMWGLYHQHYYPSQNELSNTFVTMATHYKKAPKLRFDSIFSPENISKEALLQPIDLSLKARNPSSGDSLLTNISGKDNSTNSKNKGTDESKKSVNNHKPHEEQIDGDYQCTLCTKQYSSSSNLARHKQIHRNMTMYISLRYLKNFLKIAYLHYIIN</sequence>
<feature type="compositionally biased region" description="Basic and acidic residues" evidence="2">
    <location>
        <begin position="123"/>
        <end position="140"/>
    </location>
</feature>
<dbReference type="Gene3D" id="3.30.160.60">
    <property type="entry name" value="Classic Zinc Finger"/>
    <property type="match status" value="1"/>
</dbReference>
<dbReference type="Proteomes" id="UP000593567">
    <property type="component" value="Unassembled WGS sequence"/>
</dbReference>
<dbReference type="SMART" id="SM00355">
    <property type="entry name" value="ZnF_C2H2"/>
    <property type="match status" value="1"/>
</dbReference>
<dbReference type="InterPro" id="IPR013087">
    <property type="entry name" value="Znf_C2H2_type"/>
</dbReference>
<keyword evidence="1" id="KW-0479">Metal-binding</keyword>
<name>A0A7J7J2V7_BUGNE</name>
<feature type="domain" description="C2H2-type" evidence="3">
    <location>
        <begin position="146"/>
        <end position="173"/>
    </location>
</feature>
<dbReference type="PROSITE" id="PS00028">
    <property type="entry name" value="ZINC_FINGER_C2H2_1"/>
    <property type="match status" value="1"/>
</dbReference>
<keyword evidence="1" id="KW-0862">Zinc</keyword>
<dbReference type="PROSITE" id="PS50157">
    <property type="entry name" value="ZINC_FINGER_C2H2_2"/>
    <property type="match status" value="1"/>
</dbReference>
<accession>A0A7J7J2V7</accession>
<gene>
    <name evidence="4" type="ORF">EB796_021649</name>
</gene>
<keyword evidence="5" id="KW-1185">Reference proteome</keyword>
<evidence type="ECO:0000256" key="2">
    <source>
        <dbReference type="SAM" id="MobiDB-lite"/>
    </source>
</evidence>
<keyword evidence="1" id="KW-0863">Zinc-finger</keyword>
<dbReference type="InterPro" id="IPR036236">
    <property type="entry name" value="Znf_C2H2_sf"/>
</dbReference>
<evidence type="ECO:0000259" key="3">
    <source>
        <dbReference type="PROSITE" id="PS50157"/>
    </source>
</evidence>